<protein>
    <submittedName>
        <fullName evidence="1">Uncharacterized protein</fullName>
    </submittedName>
</protein>
<dbReference type="EMBL" id="SLVM01000006">
    <property type="protein sequence ID" value="TCM85853.1"/>
    <property type="molecule type" value="Genomic_DNA"/>
</dbReference>
<reference evidence="1 2" key="1">
    <citation type="submission" date="2019-03" db="EMBL/GenBank/DDBJ databases">
        <title>Genomic Encyclopedia of Type Strains, Phase IV (KMG-IV): sequencing the most valuable type-strain genomes for metagenomic binning, comparative biology and taxonomic classification.</title>
        <authorList>
            <person name="Goeker M."/>
        </authorList>
    </citation>
    <scope>NUCLEOTIDE SEQUENCE [LARGE SCALE GENOMIC DNA]</scope>
    <source>
        <strain evidence="1 2">DSM 21153</strain>
    </source>
</reference>
<accession>A0A4R1YYF8</accession>
<comment type="caution">
    <text evidence="1">The sequence shown here is derived from an EMBL/GenBank/DDBJ whole genome shotgun (WGS) entry which is preliminary data.</text>
</comment>
<dbReference type="AlphaFoldDB" id="A0A4R1YYF8"/>
<dbReference type="Proteomes" id="UP000295277">
    <property type="component" value="Unassembled WGS sequence"/>
</dbReference>
<proteinExistence type="predicted"/>
<organism evidence="1 2">
    <name type="scientific">Rhodovulum steppense</name>
    <dbReference type="NCBI Taxonomy" id="540251"/>
    <lineage>
        <taxon>Bacteria</taxon>
        <taxon>Pseudomonadati</taxon>
        <taxon>Pseudomonadota</taxon>
        <taxon>Alphaproteobacteria</taxon>
        <taxon>Rhodobacterales</taxon>
        <taxon>Paracoccaceae</taxon>
        <taxon>Rhodovulum</taxon>
    </lineage>
</organism>
<evidence type="ECO:0000313" key="2">
    <source>
        <dbReference type="Proteomes" id="UP000295277"/>
    </source>
</evidence>
<sequence>MNATAAGEDTDKLYAPLPDFVRSAHVDGARYEEMYRRSVED</sequence>
<gene>
    <name evidence="1" type="ORF">EV216_106153</name>
</gene>
<feature type="non-terminal residue" evidence="1">
    <location>
        <position position="41"/>
    </location>
</feature>
<evidence type="ECO:0000313" key="1">
    <source>
        <dbReference type="EMBL" id="TCM85853.1"/>
    </source>
</evidence>
<keyword evidence="2" id="KW-1185">Reference proteome</keyword>
<name>A0A4R1YYF8_9RHOB</name>